<feature type="compositionally biased region" description="Basic and acidic residues" evidence="1">
    <location>
        <begin position="222"/>
        <end position="231"/>
    </location>
</feature>
<dbReference type="EMBL" id="LSRL02000060">
    <property type="protein sequence ID" value="TDG46361.1"/>
    <property type="molecule type" value="Genomic_DNA"/>
</dbReference>
<protein>
    <submittedName>
        <fullName evidence="2">Uncharacterized protein</fullName>
    </submittedName>
</protein>
<dbReference type="AlphaFoldDB" id="A0A484BF12"/>
<feature type="compositionally biased region" description="Polar residues" evidence="1">
    <location>
        <begin position="113"/>
        <end position="128"/>
    </location>
</feature>
<accession>A0A484BF12</accession>
<dbReference type="OMA" id="WILRVIK"/>
<name>A0A484BF12_DRONA</name>
<gene>
    <name evidence="2" type="ORF">AWZ03_007250</name>
</gene>
<feature type="region of interest" description="Disordered" evidence="1">
    <location>
        <begin position="113"/>
        <end position="185"/>
    </location>
</feature>
<feature type="region of interest" description="Disordered" evidence="1">
    <location>
        <begin position="215"/>
        <end position="235"/>
    </location>
</feature>
<sequence length="273" mass="31255">MSWILRAIKKCYKGKRLHVTFSTRTLAQDRERKILNMASPIPFQNFLNEVRLIAMDEKGVDHMTLKESASMRRAATRLWGMLTEEQKNRYREIAVNSSFTRLSLTRLMESKSNLDLPHQSSHESQIPSTPLEDVGSISKPKKSRGPARPRTLVRKRKVPNVKGVKKPKKPKKISKPLTKRLKKSIRKCTRPISTPIAMDIDPPQIEIPRSKLGKRRYSNTDMSKEGYDKSETSNLSGCVPSQLPNHNELIALVESNATELPPLHNVPKRRRHL</sequence>
<reference evidence="2 3" key="1">
    <citation type="journal article" date="2019" name="J. Hered.">
        <title>An Improved Genome Assembly for Drosophila navojoa, the Basal Species in the mojavensis Cluster.</title>
        <authorList>
            <person name="Vanderlinde T."/>
            <person name="Dupim E.G."/>
            <person name="Nazario-Yepiz N.O."/>
            <person name="Carvalho A.B."/>
        </authorList>
    </citation>
    <scope>NUCLEOTIDE SEQUENCE [LARGE SCALE GENOMIC DNA]</scope>
    <source>
        <strain evidence="2">Navoj_Jal97</strain>
        <tissue evidence="2">Whole organism</tissue>
    </source>
</reference>
<organism evidence="2 3">
    <name type="scientific">Drosophila navojoa</name>
    <name type="common">Fruit fly</name>
    <dbReference type="NCBI Taxonomy" id="7232"/>
    <lineage>
        <taxon>Eukaryota</taxon>
        <taxon>Metazoa</taxon>
        <taxon>Ecdysozoa</taxon>
        <taxon>Arthropoda</taxon>
        <taxon>Hexapoda</taxon>
        <taxon>Insecta</taxon>
        <taxon>Pterygota</taxon>
        <taxon>Neoptera</taxon>
        <taxon>Endopterygota</taxon>
        <taxon>Diptera</taxon>
        <taxon>Brachycera</taxon>
        <taxon>Muscomorpha</taxon>
        <taxon>Ephydroidea</taxon>
        <taxon>Drosophilidae</taxon>
        <taxon>Drosophila</taxon>
    </lineage>
</organism>
<evidence type="ECO:0000256" key="1">
    <source>
        <dbReference type="SAM" id="MobiDB-lite"/>
    </source>
</evidence>
<dbReference type="Proteomes" id="UP000295192">
    <property type="component" value="Unassembled WGS sequence"/>
</dbReference>
<keyword evidence="3" id="KW-1185">Reference proteome</keyword>
<feature type="compositionally biased region" description="Basic residues" evidence="1">
    <location>
        <begin position="139"/>
        <end position="185"/>
    </location>
</feature>
<proteinExistence type="predicted"/>
<comment type="caution">
    <text evidence="2">The sequence shown here is derived from an EMBL/GenBank/DDBJ whole genome shotgun (WGS) entry which is preliminary data.</text>
</comment>
<evidence type="ECO:0000313" key="2">
    <source>
        <dbReference type="EMBL" id="TDG46361.1"/>
    </source>
</evidence>
<evidence type="ECO:0000313" key="3">
    <source>
        <dbReference type="Proteomes" id="UP000295192"/>
    </source>
</evidence>